<dbReference type="AlphaFoldDB" id="A0A154PBF5"/>
<proteinExistence type="predicted"/>
<accession>A0A154PBF5</accession>
<protein>
    <submittedName>
        <fullName evidence="1">Uncharacterized protein</fullName>
    </submittedName>
</protein>
<evidence type="ECO:0000313" key="1">
    <source>
        <dbReference type="EMBL" id="KZC08520.1"/>
    </source>
</evidence>
<dbReference type="Proteomes" id="UP000076502">
    <property type="component" value="Unassembled WGS sequence"/>
</dbReference>
<evidence type="ECO:0000313" key="2">
    <source>
        <dbReference type="Proteomes" id="UP000076502"/>
    </source>
</evidence>
<sequence length="146" mass="16940">MAEYGGRVEWLDMGRILRSRGITNKNDDTCEEEEKNCGGQQQQQQTRCVLGTVVRVFSWRIRVSMKREKATHAVCADTLVTFAVQRRLADEFPTSVVHRHPLLPPLPFLRNTVNFSLAYQSCWPLSESFRVYERHYTEHSTMTMSS</sequence>
<reference evidence="1 2" key="1">
    <citation type="submission" date="2015-07" db="EMBL/GenBank/DDBJ databases">
        <title>The genome of Dufourea novaeangliae.</title>
        <authorList>
            <person name="Pan H."/>
            <person name="Kapheim K."/>
        </authorList>
    </citation>
    <scope>NUCLEOTIDE SEQUENCE [LARGE SCALE GENOMIC DNA]</scope>
    <source>
        <strain evidence="1">0120121106</strain>
        <tissue evidence="1">Whole body</tissue>
    </source>
</reference>
<dbReference type="EMBL" id="KQ434849">
    <property type="protein sequence ID" value="KZC08520.1"/>
    <property type="molecule type" value="Genomic_DNA"/>
</dbReference>
<gene>
    <name evidence="1" type="ORF">WN55_10838</name>
</gene>
<keyword evidence="2" id="KW-1185">Reference proteome</keyword>
<name>A0A154PBF5_DUFNO</name>
<organism evidence="1 2">
    <name type="scientific">Dufourea novaeangliae</name>
    <name type="common">Sweat bee</name>
    <dbReference type="NCBI Taxonomy" id="178035"/>
    <lineage>
        <taxon>Eukaryota</taxon>
        <taxon>Metazoa</taxon>
        <taxon>Ecdysozoa</taxon>
        <taxon>Arthropoda</taxon>
        <taxon>Hexapoda</taxon>
        <taxon>Insecta</taxon>
        <taxon>Pterygota</taxon>
        <taxon>Neoptera</taxon>
        <taxon>Endopterygota</taxon>
        <taxon>Hymenoptera</taxon>
        <taxon>Apocrita</taxon>
        <taxon>Aculeata</taxon>
        <taxon>Apoidea</taxon>
        <taxon>Anthophila</taxon>
        <taxon>Halictidae</taxon>
        <taxon>Rophitinae</taxon>
        <taxon>Dufourea</taxon>
    </lineage>
</organism>